<comment type="caution">
    <text evidence="1">The sequence shown here is derived from an EMBL/GenBank/DDBJ whole genome shotgun (WGS) entry which is preliminary data.</text>
</comment>
<accession>A0A6L2MT17</accession>
<proteinExistence type="predicted"/>
<protein>
    <submittedName>
        <fullName evidence="1">Uncharacterized protein</fullName>
    </submittedName>
</protein>
<dbReference type="EMBL" id="BKCJ010007411">
    <property type="protein sequence ID" value="GEU77128.1"/>
    <property type="molecule type" value="Genomic_DNA"/>
</dbReference>
<evidence type="ECO:0000313" key="1">
    <source>
        <dbReference type="EMBL" id="GEU77128.1"/>
    </source>
</evidence>
<sequence length="70" mass="7979">MRRKKRIEHHWKGTGVVDNEFLMVSFESPSISGSTLGELFLVTRGDKGKNRASAGEKRQRWNVYIGMGIQ</sequence>
<organism evidence="1">
    <name type="scientific">Tanacetum cinerariifolium</name>
    <name type="common">Dalmatian daisy</name>
    <name type="synonym">Chrysanthemum cinerariifolium</name>
    <dbReference type="NCBI Taxonomy" id="118510"/>
    <lineage>
        <taxon>Eukaryota</taxon>
        <taxon>Viridiplantae</taxon>
        <taxon>Streptophyta</taxon>
        <taxon>Embryophyta</taxon>
        <taxon>Tracheophyta</taxon>
        <taxon>Spermatophyta</taxon>
        <taxon>Magnoliopsida</taxon>
        <taxon>eudicotyledons</taxon>
        <taxon>Gunneridae</taxon>
        <taxon>Pentapetalae</taxon>
        <taxon>asterids</taxon>
        <taxon>campanulids</taxon>
        <taxon>Asterales</taxon>
        <taxon>Asteraceae</taxon>
        <taxon>Asteroideae</taxon>
        <taxon>Anthemideae</taxon>
        <taxon>Anthemidinae</taxon>
        <taxon>Tanacetum</taxon>
    </lineage>
</organism>
<reference evidence="1" key="1">
    <citation type="journal article" date="2019" name="Sci. Rep.">
        <title>Draft genome of Tanacetum cinerariifolium, the natural source of mosquito coil.</title>
        <authorList>
            <person name="Yamashiro T."/>
            <person name="Shiraishi A."/>
            <person name="Satake H."/>
            <person name="Nakayama K."/>
        </authorList>
    </citation>
    <scope>NUCLEOTIDE SEQUENCE</scope>
</reference>
<name>A0A6L2MT17_TANCI</name>
<dbReference type="AlphaFoldDB" id="A0A6L2MT17"/>
<gene>
    <name evidence="1" type="ORF">Tci_049106</name>
</gene>